<keyword evidence="3" id="KW-0206">Cytoskeleton</keyword>
<dbReference type="Gene3D" id="1.10.287.1490">
    <property type="match status" value="1"/>
</dbReference>
<reference evidence="7 8" key="1">
    <citation type="submission" date="2024-06" db="EMBL/GenBank/DDBJ databases">
        <title>Complete genome of Phlyctema vagabunda strain 19-DSS-EL-015.</title>
        <authorList>
            <person name="Fiorenzani C."/>
        </authorList>
    </citation>
    <scope>NUCLEOTIDE SEQUENCE [LARGE SCALE GENOMIC DNA]</scope>
    <source>
        <strain evidence="7 8">19-DSS-EL-015</strain>
    </source>
</reference>
<protein>
    <recommendedName>
        <fullName evidence="6">Cep57 centrosome microtubule-binding domain-containing protein</fullName>
    </recommendedName>
</protein>
<feature type="coiled-coil region" evidence="4">
    <location>
        <begin position="527"/>
        <end position="628"/>
    </location>
</feature>
<feature type="compositionally biased region" description="Basic and acidic residues" evidence="5">
    <location>
        <begin position="793"/>
        <end position="807"/>
    </location>
</feature>
<feature type="compositionally biased region" description="Polar residues" evidence="5">
    <location>
        <begin position="272"/>
        <end position="294"/>
    </location>
</feature>
<dbReference type="Proteomes" id="UP001629113">
    <property type="component" value="Unassembled WGS sequence"/>
</dbReference>
<comment type="subcellular location">
    <subcellularLocation>
        <location evidence="1">Cytoplasm</location>
        <location evidence="1">Cytoskeleton</location>
        <location evidence="1">Microtubule organizing center</location>
    </subcellularLocation>
</comment>
<evidence type="ECO:0000313" key="8">
    <source>
        <dbReference type="Proteomes" id="UP001629113"/>
    </source>
</evidence>
<dbReference type="Pfam" id="PF06657">
    <property type="entry name" value="Cep57_MT_bd"/>
    <property type="match status" value="1"/>
</dbReference>
<dbReference type="InterPro" id="IPR024957">
    <property type="entry name" value="Cep57_MT-bd_dom"/>
</dbReference>
<dbReference type="PANTHER" id="PTHR19336">
    <property type="entry name" value="UNCHARACTERIZED DUF1167"/>
    <property type="match status" value="1"/>
</dbReference>
<feature type="region of interest" description="Disordered" evidence="5">
    <location>
        <begin position="997"/>
        <end position="1019"/>
    </location>
</feature>
<feature type="region of interest" description="Disordered" evidence="5">
    <location>
        <begin position="22"/>
        <end position="83"/>
    </location>
</feature>
<name>A0ABR4PCP2_9HELO</name>
<evidence type="ECO:0000256" key="3">
    <source>
        <dbReference type="ARBA" id="ARBA00023212"/>
    </source>
</evidence>
<feature type="compositionally biased region" description="Polar residues" evidence="5">
    <location>
        <begin position="723"/>
        <end position="732"/>
    </location>
</feature>
<accession>A0ABR4PCP2</accession>
<dbReference type="InterPro" id="IPR051756">
    <property type="entry name" value="Centrosomal_MT-associated"/>
</dbReference>
<feature type="domain" description="Cep57 centrosome microtubule-binding" evidence="6">
    <location>
        <begin position="1015"/>
        <end position="1091"/>
    </location>
</feature>
<evidence type="ECO:0000256" key="2">
    <source>
        <dbReference type="ARBA" id="ARBA00022490"/>
    </source>
</evidence>
<evidence type="ECO:0000256" key="4">
    <source>
        <dbReference type="SAM" id="Coils"/>
    </source>
</evidence>
<keyword evidence="4" id="KW-0175">Coiled coil</keyword>
<evidence type="ECO:0000256" key="5">
    <source>
        <dbReference type="SAM" id="MobiDB-lite"/>
    </source>
</evidence>
<comment type="caution">
    <text evidence="7">The sequence shown here is derived from an EMBL/GenBank/DDBJ whole genome shotgun (WGS) entry which is preliminary data.</text>
</comment>
<feature type="region of interest" description="Disordered" evidence="5">
    <location>
        <begin position="723"/>
        <end position="742"/>
    </location>
</feature>
<gene>
    <name evidence="7" type="ORF">PVAG01_07529</name>
</gene>
<dbReference type="EMBL" id="JBFCZG010000006">
    <property type="protein sequence ID" value="KAL3421084.1"/>
    <property type="molecule type" value="Genomic_DNA"/>
</dbReference>
<feature type="compositionally biased region" description="Basic and acidic residues" evidence="5">
    <location>
        <begin position="69"/>
        <end position="81"/>
    </location>
</feature>
<evidence type="ECO:0000256" key="1">
    <source>
        <dbReference type="ARBA" id="ARBA00004267"/>
    </source>
</evidence>
<feature type="region of interest" description="Disordered" evidence="5">
    <location>
        <begin position="115"/>
        <end position="145"/>
    </location>
</feature>
<keyword evidence="2" id="KW-0963">Cytoplasm</keyword>
<feature type="compositionally biased region" description="Polar residues" evidence="5">
    <location>
        <begin position="215"/>
        <end position="252"/>
    </location>
</feature>
<feature type="region of interest" description="Disordered" evidence="5">
    <location>
        <begin position="793"/>
        <end position="915"/>
    </location>
</feature>
<feature type="compositionally biased region" description="Basic and acidic residues" evidence="5">
    <location>
        <begin position="827"/>
        <end position="869"/>
    </location>
</feature>
<feature type="compositionally biased region" description="Polar residues" evidence="5">
    <location>
        <begin position="22"/>
        <end position="37"/>
    </location>
</feature>
<feature type="compositionally biased region" description="Low complexity" evidence="5">
    <location>
        <begin position="891"/>
        <end position="903"/>
    </location>
</feature>
<keyword evidence="8" id="KW-1185">Reference proteome</keyword>
<proteinExistence type="predicted"/>
<feature type="compositionally biased region" description="Polar residues" evidence="5">
    <location>
        <begin position="809"/>
        <end position="820"/>
    </location>
</feature>
<sequence length="1111" mass="125343">MATLSMDARIKARQIRDMSRQLNGDHSVASSTGSQHGTISPDSTFNTTTTDFDPVRDGAEGSTGLLQQDTRDLPRMRDTARKYNRWQPRSQQITSTYNLNTSALDRAFPDFDSGPYYHDEPELGRGAKARQRSPGPTRAPLAEFSDNIGSPLVNVGECQILYTPNGKSSRTQKEQQNFSGGLRMSARWIDQNMRPNSPTLASQIMPDVQQVHMEPNSSPFVSTPSENLAQSRVERNTNQASSKSRFSHATSQAEERQERVSPSYSGLKKPSPSRNSSAGNGQPANYVGQKSRTAYQARVRDESESSFMSQRSSDAIAIKNTRFPTANEGTNTNTFSLGQQYTAEDFDVLRDVPSKPPAAKQPEQQGLKQSYVNTNTTPTHTQHSFALPQQMGDVSKLVSIDTQKSSLAVPKMVAGKGRSFSADFARTKKPSKDLIDEAEQDEEIDIYWKCQMLQKQLDEIKELRNGDQALISDLKTDRYALETEIETLEVEKEKGFRKDSGVGGVGSLSSSSDGVRNIHFSEVCQQKDHLETELKTFRERLATSREAASKMEAKLETRLSKQETQLTKITEERDEIRFQRDQAVYQLERATEDAQRLKGDNTALESATEDLNLNISNLEQHITVLKSEMSKTHYSNGQLKTEQRTLLTEKEAWLHEKIAMKREIDTLKKDLQSARDEISQYRDEHRDSSRLWQQKSREWITKESKFEKKIQRLEAAFTRLGKSVSNSPQKSTPFGDDTTDKDFEISEFNDTHDTNFSEELRPFFGPGYLAKRKADEQAKRDKEEQIKQQLEELERETAKDAIMRDDTIQSEGSVHSVTSKRSVRSGKNFDDDTRSVVSNRSERANSIRSERSDRSSYSKKEESSREKSTKFVGLDNTQTTEGESVLEQETVRSVGSARSVRSVKAPESGRPGILKKTGTYQETRHNQVDDDLTSAFIIPDIIATAKQNTRPVLSSTARDVLDGLCQHNSQNCTICTRVAIRSGKADADALDNIRIEKSIPVSQRTPKPEPYEDEPTLRPTMAPSLALDTVIKAIRDEIDHLRMKHARLQAKYDERDSSLNRKARKALFTELQEVALLRDAKADQLYTLFDVVEARENLDLDLPWEGLEDTN</sequence>
<dbReference type="PANTHER" id="PTHR19336:SF9">
    <property type="entry name" value="SPINDLE POLE BODY PROTEIN PPC89"/>
    <property type="match status" value="1"/>
</dbReference>
<evidence type="ECO:0000313" key="7">
    <source>
        <dbReference type="EMBL" id="KAL3421084.1"/>
    </source>
</evidence>
<feature type="coiled-coil region" evidence="4">
    <location>
        <begin position="657"/>
        <end position="691"/>
    </location>
</feature>
<feature type="compositionally biased region" description="Low complexity" evidence="5">
    <location>
        <begin position="38"/>
        <end position="52"/>
    </location>
</feature>
<organism evidence="7 8">
    <name type="scientific">Phlyctema vagabunda</name>
    <dbReference type="NCBI Taxonomy" id="108571"/>
    <lineage>
        <taxon>Eukaryota</taxon>
        <taxon>Fungi</taxon>
        <taxon>Dikarya</taxon>
        <taxon>Ascomycota</taxon>
        <taxon>Pezizomycotina</taxon>
        <taxon>Leotiomycetes</taxon>
        <taxon>Helotiales</taxon>
        <taxon>Dermateaceae</taxon>
        <taxon>Phlyctema</taxon>
    </lineage>
</organism>
<feature type="region of interest" description="Disordered" evidence="5">
    <location>
        <begin position="214"/>
        <end position="311"/>
    </location>
</feature>
<evidence type="ECO:0000259" key="6">
    <source>
        <dbReference type="Pfam" id="PF06657"/>
    </source>
</evidence>